<gene>
    <name evidence="10" type="ORF">M3202_02620</name>
</gene>
<name>A0A9X2DMU6_9BACI</name>
<dbReference type="InterPro" id="IPR011701">
    <property type="entry name" value="MFS"/>
</dbReference>
<evidence type="ECO:0000256" key="8">
    <source>
        <dbReference type="SAM" id="Phobius"/>
    </source>
</evidence>
<dbReference type="SUPFAM" id="SSF103473">
    <property type="entry name" value="MFS general substrate transporter"/>
    <property type="match status" value="1"/>
</dbReference>
<evidence type="ECO:0000259" key="9">
    <source>
        <dbReference type="PROSITE" id="PS50850"/>
    </source>
</evidence>
<feature type="transmembrane region" description="Helical" evidence="8">
    <location>
        <begin position="54"/>
        <end position="74"/>
    </location>
</feature>
<feature type="transmembrane region" description="Helical" evidence="8">
    <location>
        <begin position="436"/>
        <end position="461"/>
    </location>
</feature>
<dbReference type="PRINTS" id="PR01036">
    <property type="entry name" value="TCRTETB"/>
</dbReference>
<keyword evidence="3" id="KW-1003">Cell membrane</keyword>
<evidence type="ECO:0000256" key="6">
    <source>
        <dbReference type="ARBA" id="ARBA00023136"/>
    </source>
</evidence>
<feature type="transmembrane region" description="Helical" evidence="8">
    <location>
        <begin position="202"/>
        <end position="222"/>
    </location>
</feature>
<dbReference type="InterPro" id="IPR036259">
    <property type="entry name" value="MFS_trans_sf"/>
</dbReference>
<keyword evidence="4 8" id="KW-0812">Transmembrane</keyword>
<evidence type="ECO:0000256" key="1">
    <source>
        <dbReference type="ARBA" id="ARBA00004651"/>
    </source>
</evidence>
<dbReference type="PANTHER" id="PTHR42718">
    <property type="entry name" value="MAJOR FACILITATOR SUPERFAMILY MULTIDRUG TRANSPORTER MFSC"/>
    <property type="match status" value="1"/>
</dbReference>
<feature type="transmembrane region" description="Helical" evidence="8">
    <location>
        <begin position="86"/>
        <end position="108"/>
    </location>
</feature>
<feature type="transmembrane region" description="Helical" evidence="8">
    <location>
        <begin position="359"/>
        <end position="385"/>
    </location>
</feature>
<accession>A0A9X2DMU6</accession>
<dbReference type="Gene3D" id="1.20.1720.10">
    <property type="entry name" value="Multidrug resistance protein D"/>
    <property type="match status" value="1"/>
</dbReference>
<reference evidence="10" key="1">
    <citation type="submission" date="2022-05" db="EMBL/GenBank/DDBJ databases">
        <title>Comparative Genomics of Spacecraft Associated Microbes.</title>
        <authorList>
            <person name="Tran M.T."/>
            <person name="Wright A."/>
            <person name="Seuylemezian A."/>
            <person name="Eisen J."/>
            <person name="Coil D."/>
        </authorList>
    </citation>
    <scope>NUCLEOTIDE SEQUENCE</scope>
    <source>
        <strain evidence="10">214.1.1</strain>
    </source>
</reference>
<evidence type="ECO:0000256" key="5">
    <source>
        <dbReference type="ARBA" id="ARBA00022989"/>
    </source>
</evidence>
<keyword evidence="6 8" id="KW-0472">Membrane</keyword>
<feature type="region of interest" description="Disordered" evidence="7">
    <location>
        <begin position="468"/>
        <end position="488"/>
    </location>
</feature>
<dbReference type="EMBL" id="JAMBOL010000002">
    <property type="protein sequence ID" value="MCM3712960.1"/>
    <property type="molecule type" value="Genomic_DNA"/>
</dbReference>
<evidence type="ECO:0000256" key="4">
    <source>
        <dbReference type="ARBA" id="ARBA00022692"/>
    </source>
</evidence>
<evidence type="ECO:0000313" key="10">
    <source>
        <dbReference type="EMBL" id="MCM3712960.1"/>
    </source>
</evidence>
<feature type="transmembrane region" description="Helical" evidence="8">
    <location>
        <begin position="139"/>
        <end position="158"/>
    </location>
</feature>
<dbReference type="InterPro" id="IPR020846">
    <property type="entry name" value="MFS_dom"/>
</dbReference>
<dbReference type="RefSeq" id="WP_251221811.1">
    <property type="nucleotide sequence ID" value="NZ_JAMBOL010000002.1"/>
</dbReference>
<feature type="domain" description="Major facilitator superfamily (MFS) profile" evidence="9">
    <location>
        <begin position="16"/>
        <end position="466"/>
    </location>
</feature>
<keyword evidence="5 8" id="KW-1133">Transmembrane helix</keyword>
<proteinExistence type="predicted"/>
<organism evidence="10 11">
    <name type="scientific">Halalkalibacter oceani</name>
    <dbReference type="NCBI Taxonomy" id="1653776"/>
    <lineage>
        <taxon>Bacteria</taxon>
        <taxon>Bacillati</taxon>
        <taxon>Bacillota</taxon>
        <taxon>Bacilli</taxon>
        <taxon>Bacillales</taxon>
        <taxon>Bacillaceae</taxon>
        <taxon>Halalkalibacter</taxon>
    </lineage>
</organism>
<evidence type="ECO:0000256" key="3">
    <source>
        <dbReference type="ARBA" id="ARBA00022475"/>
    </source>
</evidence>
<comment type="caution">
    <text evidence="10">The sequence shown here is derived from an EMBL/GenBank/DDBJ whole genome shotgun (WGS) entry which is preliminary data.</text>
</comment>
<dbReference type="PROSITE" id="PS50850">
    <property type="entry name" value="MFS"/>
    <property type="match status" value="1"/>
</dbReference>
<feature type="transmembrane region" description="Helical" evidence="8">
    <location>
        <begin position="406"/>
        <end position="424"/>
    </location>
</feature>
<sequence>MDTAQVSVENINRKPLVIVLLVGSFLAILNQTLLTTALPHFMNDLQITANTGQWLTTIFMLVNGIMIPITAFLIEKYTTRKLFMTSMFLFALGTLVCALSPTFSFLMIGRVLQAAGAGIMMPLMQTVFLLIFPVEKRGAAMGMVGLVISFAPALGPTLSGWLVEHYHWSILFWIVLPVIVIDMIAAYFVLRNVTTLHNPKVDMLSIILSTFGFGGLLFGFSYAGAHSWTSASVVLPTVIGVISLVWFIFRQLKLEQPILEFRVFKYSVFTLTTVIGMVVFMSLIGGSTILPIYMQNMHHFTALDTGLMILPGAVLMGLMSPITGRIFDKIGARALSIGGLAIIFVTTALFSNLTTTTSFTYLTIIYALRMIGLAMVMMPVTTAGINVLPRRLIPHGTAMNNTMRQISGSIGTAVLITIMTMSALDPQVTGDVDMAMIHGVNVSFMAATVLSLIGLILAFFIKKHDEEQPKGKPVQVKRSQKKSPIPEG</sequence>
<feature type="transmembrane region" description="Helical" evidence="8">
    <location>
        <begin position="170"/>
        <end position="190"/>
    </location>
</feature>
<dbReference type="Gene3D" id="1.20.1250.20">
    <property type="entry name" value="MFS general substrate transporter like domains"/>
    <property type="match status" value="1"/>
</dbReference>
<feature type="transmembrane region" description="Helical" evidence="8">
    <location>
        <begin position="300"/>
        <end position="318"/>
    </location>
</feature>
<dbReference type="PANTHER" id="PTHR42718:SF24">
    <property type="entry name" value="MAJOR FACILITATOR SUPERFAMILY (MFS) PROFILE DOMAIN-CONTAINING PROTEIN"/>
    <property type="match status" value="1"/>
</dbReference>
<dbReference type="CDD" id="cd17503">
    <property type="entry name" value="MFS_LmrB_MDR_like"/>
    <property type="match status" value="1"/>
</dbReference>
<evidence type="ECO:0000256" key="7">
    <source>
        <dbReference type="SAM" id="MobiDB-lite"/>
    </source>
</evidence>
<dbReference type="Pfam" id="PF07690">
    <property type="entry name" value="MFS_1"/>
    <property type="match status" value="1"/>
</dbReference>
<dbReference type="Proteomes" id="UP001139179">
    <property type="component" value="Unassembled WGS sequence"/>
</dbReference>
<dbReference type="NCBIfam" id="TIGR00711">
    <property type="entry name" value="efflux_EmrB"/>
    <property type="match status" value="1"/>
</dbReference>
<feature type="transmembrane region" description="Helical" evidence="8">
    <location>
        <begin position="114"/>
        <end position="132"/>
    </location>
</feature>
<feature type="transmembrane region" description="Helical" evidence="8">
    <location>
        <begin position="228"/>
        <end position="249"/>
    </location>
</feature>
<feature type="transmembrane region" description="Helical" evidence="8">
    <location>
        <begin position="16"/>
        <end position="34"/>
    </location>
</feature>
<protein>
    <submittedName>
        <fullName evidence="10">DHA2 family efflux MFS transporter permease subunit</fullName>
    </submittedName>
</protein>
<dbReference type="AlphaFoldDB" id="A0A9X2DMU6"/>
<keyword evidence="11" id="KW-1185">Reference proteome</keyword>
<feature type="transmembrane region" description="Helical" evidence="8">
    <location>
        <begin position="330"/>
        <end position="353"/>
    </location>
</feature>
<feature type="transmembrane region" description="Helical" evidence="8">
    <location>
        <begin position="269"/>
        <end position="294"/>
    </location>
</feature>
<evidence type="ECO:0000313" key="11">
    <source>
        <dbReference type="Proteomes" id="UP001139179"/>
    </source>
</evidence>
<keyword evidence="2" id="KW-0813">Transport</keyword>
<dbReference type="GO" id="GO:0005886">
    <property type="term" value="C:plasma membrane"/>
    <property type="evidence" value="ECO:0007669"/>
    <property type="project" value="UniProtKB-SubCell"/>
</dbReference>
<comment type="subcellular location">
    <subcellularLocation>
        <location evidence="1">Cell membrane</location>
        <topology evidence="1">Multi-pass membrane protein</topology>
    </subcellularLocation>
</comment>
<dbReference type="InterPro" id="IPR004638">
    <property type="entry name" value="EmrB-like"/>
</dbReference>
<evidence type="ECO:0000256" key="2">
    <source>
        <dbReference type="ARBA" id="ARBA00022448"/>
    </source>
</evidence>
<dbReference type="GO" id="GO:0022857">
    <property type="term" value="F:transmembrane transporter activity"/>
    <property type="evidence" value="ECO:0007669"/>
    <property type="project" value="InterPro"/>
</dbReference>